<dbReference type="SUPFAM" id="SSF103473">
    <property type="entry name" value="MFS general substrate transporter"/>
    <property type="match status" value="1"/>
</dbReference>
<dbReference type="VEuPathDB" id="FungiDB:AeMF1_016756"/>
<comment type="caution">
    <text evidence="8">The sequence shown here is derived from an EMBL/GenBank/DDBJ whole genome shotgun (WGS) entry which is preliminary data.</text>
</comment>
<feature type="transmembrane region" description="Helical" evidence="7">
    <location>
        <begin position="75"/>
        <end position="96"/>
    </location>
</feature>
<evidence type="ECO:0000256" key="4">
    <source>
        <dbReference type="ARBA" id="ARBA00022989"/>
    </source>
</evidence>
<name>A0A6G0WNS0_9STRA</name>
<dbReference type="Gene3D" id="1.20.1250.20">
    <property type="entry name" value="MFS general substrate transporter like domains"/>
    <property type="match status" value="2"/>
</dbReference>
<protein>
    <recommendedName>
        <fullName evidence="10">Major facilitator superfamily (MFS) profile domain-containing protein</fullName>
    </recommendedName>
</protein>
<keyword evidence="9" id="KW-1185">Reference proteome</keyword>
<feature type="transmembrane region" description="Helical" evidence="7">
    <location>
        <begin position="183"/>
        <end position="201"/>
    </location>
</feature>
<dbReference type="Proteomes" id="UP000481153">
    <property type="component" value="Unassembled WGS sequence"/>
</dbReference>
<evidence type="ECO:0000313" key="8">
    <source>
        <dbReference type="EMBL" id="KAF0729013.1"/>
    </source>
</evidence>
<feature type="transmembrane region" description="Helical" evidence="7">
    <location>
        <begin position="263"/>
        <end position="283"/>
    </location>
</feature>
<feature type="transmembrane region" description="Helical" evidence="7">
    <location>
        <begin position="34"/>
        <end position="55"/>
    </location>
</feature>
<dbReference type="GO" id="GO:0016020">
    <property type="term" value="C:membrane"/>
    <property type="evidence" value="ECO:0007669"/>
    <property type="project" value="UniProtKB-SubCell"/>
</dbReference>
<evidence type="ECO:0008006" key="10">
    <source>
        <dbReference type="Google" id="ProtNLM"/>
    </source>
</evidence>
<keyword evidence="3 7" id="KW-0812">Transmembrane</keyword>
<keyword evidence="2" id="KW-0813">Transport</keyword>
<feature type="transmembrane region" description="Helical" evidence="7">
    <location>
        <begin position="412"/>
        <end position="437"/>
    </location>
</feature>
<accession>A0A6G0WNS0</accession>
<dbReference type="AlphaFoldDB" id="A0A6G0WNS0"/>
<gene>
    <name evidence="8" type="ORF">Ae201684_013312</name>
</gene>
<feature type="transmembrane region" description="Helical" evidence="7">
    <location>
        <begin position="378"/>
        <end position="400"/>
    </location>
</feature>
<evidence type="ECO:0000256" key="6">
    <source>
        <dbReference type="SAM" id="MobiDB-lite"/>
    </source>
</evidence>
<feature type="transmembrane region" description="Helical" evidence="7">
    <location>
        <begin position="213"/>
        <end position="232"/>
    </location>
</feature>
<evidence type="ECO:0000256" key="7">
    <source>
        <dbReference type="SAM" id="Phobius"/>
    </source>
</evidence>
<dbReference type="PANTHER" id="PTHR19432">
    <property type="entry name" value="SUGAR TRANSPORTER"/>
    <property type="match status" value="1"/>
</dbReference>
<organism evidence="8 9">
    <name type="scientific">Aphanomyces euteiches</name>
    <dbReference type="NCBI Taxonomy" id="100861"/>
    <lineage>
        <taxon>Eukaryota</taxon>
        <taxon>Sar</taxon>
        <taxon>Stramenopiles</taxon>
        <taxon>Oomycota</taxon>
        <taxon>Saprolegniomycetes</taxon>
        <taxon>Saprolegniales</taxon>
        <taxon>Verrucalvaceae</taxon>
        <taxon>Aphanomyces</taxon>
    </lineage>
</organism>
<evidence type="ECO:0000256" key="5">
    <source>
        <dbReference type="ARBA" id="ARBA00023136"/>
    </source>
</evidence>
<dbReference type="InterPro" id="IPR036259">
    <property type="entry name" value="MFS_trans_sf"/>
</dbReference>
<reference evidence="8 9" key="1">
    <citation type="submission" date="2019-07" db="EMBL/GenBank/DDBJ databases">
        <title>Genomics analysis of Aphanomyces spp. identifies a new class of oomycete effector associated with host adaptation.</title>
        <authorList>
            <person name="Gaulin E."/>
        </authorList>
    </citation>
    <scope>NUCLEOTIDE SEQUENCE [LARGE SCALE GENOMIC DNA]</scope>
    <source>
        <strain evidence="8 9">ATCC 201684</strain>
    </source>
</reference>
<evidence type="ECO:0000256" key="2">
    <source>
        <dbReference type="ARBA" id="ARBA00022448"/>
    </source>
</evidence>
<feature type="transmembrane region" description="Helical" evidence="7">
    <location>
        <begin position="443"/>
        <end position="465"/>
    </location>
</feature>
<proteinExistence type="predicted"/>
<evidence type="ECO:0000313" key="9">
    <source>
        <dbReference type="Proteomes" id="UP000481153"/>
    </source>
</evidence>
<feature type="transmembrane region" description="Helical" evidence="7">
    <location>
        <begin position="147"/>
        <end position="171"/>
    </location>
</feature>
<feature type="region of interest" description="Disordered" evidence="6">
    <location>
        <begin position="1"/>
        <end position="29"/>
    </location>
</feature>
<dbReference type="Pfam" id="PF13347">
    <property type="entry name" value="MFS_2"/>
    <property type="match status" value="1"/>
</dbReference>
<feature type="transmembrane region" description="Helical" evidence="7">
    <location>
        <begin position="324"/>
        <end position="346"/>
    </location>
</feature>
<dbReference type="GO" id="GO:0008506">
    <property type="term" value="F:sucrose:proton symporter activity"/>
    <property type="evidence" value="ECO:0007669"/>
    <property type="project" value="TreeGrafter"/>
</dbReference>
<evidence type="ECO:0000256" key="3">
    <source>
        <dbReference type="ARBA" id="ARBA00022692"/>
    </source>
</evidence>
<keyword evidence="4 7" id="KW-1133">Transmembrane helix</keyword>
<dbReference type="EMBL" id="VJMJ01000170">
    <property type="protein sequence ID" value="KAF0729013.1"/>
    <property type="molecule type" value="Genomic_DNA"/>
</dbReference>
<comment type="subcellular location">
    <subcellularLocation>
        <location evidence="1">Membrane</location>
        <topology evidence="1">Multi-pass membrane protein</topology>
    </subcellularLocation>
</comment>
<feature type="transmembrane region" description="Helical" evidence="7">
    <location>
        <begin position="108"/>
        <end position="127"/>
    </location>
</feature>
<keyword evidence="5 7" id="KW-0472">Membrane</keyword>
<evidence type="ECO:0000256" key="1">
    <source>
        <dbReference type="ARBA" id="ARBA00004141"/>
    </source>
</evidence>
<sequence>MAQEDTVGGASFDKVSSSNGGAAMLSSPGPPPDGCSIGLMALVALPRVAIMMGWASQWAVMGPLLEILVSSSAVQLVQVIGPVCGLLIVPAIGVLSDSCTSRFGRRQPFILTGALLSIVAYILLMFADELGQCLGDSATSRRWTTAIVVLCYIWTTITLNIAMVPTTLLMADVVGSRQVMGSAISGLLSSLGLLVSALYIAVNGPAHQSLKSYLAILIALLATTCGLVCWHVQEQPLVYGWRGSVKASIFAVLDGIRRLPSPLGVYFWIILLTTYGFTSYNGAKGQFFGLVVKHGTSKDADQCGQIHKAPCSQAQMAFNDGIRVAGLVDTLQLVAVFFVMALPFLVQRFGAKRVITTSIVPQAMYIVLAFSKNVPLDVTIAVACGLTQATISLLIVPLIVHVVGHSQDNMLGLLNGALNSALCIGQLVNYVVAAALVTSSMGHALPIVVGGTVSFVAFGVALFFFHVDMFSL</sequence>
<dbReference type="PANTHER" id="PTHR19432:SF26">
    <property type="entry name" value="MAJOR FACILITATOR SUPERFAMILY (MFS) PROFILE DOMAIN-CONTAINING PROTEIN"/>
    <property type="match status" value="1"/>
</dbReference>